<name>A0A2M6XVF7_9BACT</name>
<evidence type="ECO:0008006" key="4">
    <source>
        <dbReference type="Google" id="ProtNLM"/>
    </source>
</evidence>
<keyword evidence="1" id="KW-0812">Transmembrane</keyword>
<dbReference type="AlphaFoldDB" id="A0A2M6XVF7"/>
<feature type="non-terminal residue" evidence="2">
    <location>
        <position position="1"/>
    </location>
</feature>
<reference evidence="3" key="1">
    <citation type="submission" date="2017-09" db="EMBL/GenBank/DDBJ databases">
        <title>Depth-based differentiation of microbial function through sediment-hosted aquifers and enrichment of novel symbionts in the deep terrestrial subsurface.</title>
        <authorList>
            <person name="Probst A.J."/>
            <person name="Ladd B."/>
            <person name="Jarett J.K."/>
            <person name="Geller-Mcgrath D.E."/>
            <person name="Sieber C.M.K."/>
            <person name="Emerson J.B."/>
            <person name="Anantharaman K."/>
            <person name="Thomas B.C."/>
            <person name="Malmstrom R."/>
            <person name="Stieglmeier M."/>
            <person name="Klingl A."/>
            <person name="Woyke T."/>
            <person name="Ryan C.M."/>
            <person name="Banfield J.F."/>
        </authorList>
    </citation>
    <scope>NUCLEOTIDE SEQUENCE [LARGE SCALE GENOMIC DNA]</scope>
</reference>
<accession>A0A2M6XVF7</accession>
<keyword evidence="1" id="KW-1133">Transmembrane helix</keyword>
<comment type="caution">
    <text evidence="2">The sequence shown here is derived from an EMBL/GenBank/DDBJ whole genome shotgun (WGS) entry which is preliminary data.</text>
</comment>
<dbReference type="InterPro" id="IPR013783">
    <property type="entry name" value="Ig-like_fold"/>
</dbReference>
<dbReference type="Proteomes" id="UP000229784">
    <property type="component" value="Unassembled WGS sequence"/>
</dbReference>
<evidence type="ECO:0000256" key="1">
    <source>
        <dbReference type="SAM" id="Phobius"/>
    </source>
</evidence>
<sequence>AQPIPVIGRKHALRWYTDIENEPLGQCANFVRLRIDGPVTIDEEIPNTVSLWFEHELLDDLFEDAAILDSVYNWRVRPCWQLLEGDTRCEANVWSEEWRFKTIGAPPLLLKPGHEVTVKIPVTLEWKDIDGAGSYYYQVATTSNFADTDIIKNGSTTSPLVPINYPEIKPNTWYYWRVKTCADEEGKVCGENWSASRSFKTHPVNPPEKLRPAIGKIPTSLEWDADPGAHFYQYMMKYTTTTYDYDKDGNPIKETLEECEGKVGTQLISPTITPSTNLWLGEICLGKYNWRVRSCLEETCDNNTTDYTSKDPPIVSDWREATYIASEITTPPEKGIVPCGRRTNIRGTPYDEREPCELKHLGFMLQNILDFLLWRLSFVILIVLGAATGVMFYFSLGAPDTIIKVKSFWRAAGTGFAIIFLAWIFINLLLVIFGYQVKFFGQWWQLPL</sequence>
<feature type="transmembrane region" description="Helical" evidence="1">
    <location>
        <begin position="372"/>
        <end position="396"/>
    </location>
</feature>
<proteinExistence type="predicted"/>
<organism evidence="2 3">
    <name type="scientific">bacterium (Candidatus Gribaldobacteria) CG08_land_8_20_14_0_20_39_15</name>
    <dbReference type="NCBI Taxonomy" id="2014273"/>
    <lineage>
        <taxon>Bacteria</taxon>
        <taxon>Candidatus Gribaldobacteria</taxon>
    </lineage>
</organism>
<evidence type="ECO:0000313" key="3">
    <source>
        <dbReference type="Proteomes" id="UP000229784"/>
    </source>
</evidence>
<dbReference type="EMBL" id="PEXQ01000001">
    <property type="protein sequence ID" value="PIU16606.1"/>
    <property type="molecule type" value="Genomic_DNA"/>
</dbReference>
<dbReference type="Gene3D" id="2.60.40.10">
    <property type="entry name" value="Immunoglobulins"/>
    <property type="match status" value="1"/>
</dbReference>
<gene>
    <name evidence="2" type="ORF">COT20_00005</name>
</gene>
<evidence type="ECO:0000313" key="2">
    <source>
        <dbReference type="EMBL" id="PIU16606.1"/>
    </source>
</evidence>
<keyword evidence="1" id="KW-0472">Membrane</keyword>
<feature type="transmembrane region" description="Helical" evidence="1">
    <location>
        <begin position="408"/>
        <end position="435"/>
    </location>
</feature>
<protein>
    <recommendedName>
        <fullName evidence="4">Fibronectin type-III domain-containing protein</fullName>
    </recommendedName>
</protein>